<dbReference type="InterPro" id="IPR011333">
    <property type="entry name" value="SKP1/BTB/POZ_sf"/>
</dbReference>
<feature type="domain" description="BTB" evidence="1">
    <location>
        <begin position="18"/>
        <end position="85"/>
    </location>
</feature>
<organism evidence="2 3">
    <name type="scientific">Exidia glandulosa HHB12029</name>
    <dbReference type="NCBI Taxonomy" id="1314781"/>
    <lineage>
        <taxon>Eukaryota</taxon>
        <taxon>Fungi</taxon>
        <taxon>Dikarya</taxon>
        <taxon>Basidiomycota</taxon>
        <taxon>Agaricomycotina</taxon>
        <taxon>Agaricomycetes</taxon>
        <taxon>Auriculariales</taxon>
        <taxon>Exidiaceae</taxon>
        <taxon>Exidia</taxon>
    </lineage>
</organism>
<dbReference type="InterPro" id="IPR000210">
    <property type="entry name" value="BTB/POZ_dom"/>
</dbReference>
<dbReference type="EMBL" id="KV426008">
    <property type="protein sequence ID" value="KZV92470.1"/>
    <property type="molecule type" value="Genomic_DNA"/>
</dbReference>
<dbReference type="Pfam" id="PF00651">
    <property type="entry name" value="BTB"/>
    <property type="match status" value="1"/>
</dbReference>
<dbReference type="SUPFAM" id="SSF54695">
    <property type="entry name" value="POZ domain"/>
    <property type="match status" value="1"/>
</dbReference>
<dbReference type="PROSITE" id="PS50097">
    <property type="entry name" value="BTB"/>
    <property type="match status" value="1"/>
</dbReference>
<protein>
    <recommendedName>
        <fullName evidence="1">BTB domain-containing protein</fullName>
    </recommendedName>
</protein>
<proteinExistence type="predicted"/>
<dbReference type="AlphaFoldDB" id="A0A165HU59"/>
<reference evidence="2 3" key="1">
    <citation type="journal article" date="2016" name="Mol. Biol. Evol.">
        <title>Comparative Genomics of Early-Diverging Mushroom-Forming Fungi Provides Insights into the Origins of Lignocellulose Decay Capabilities.</title>
        <authorList>
            <person name="Nagy L.G."/>
            <person name="Riley R."/>
            <person name="Tritt A."/>
            <person name="Adam C."/>
            <person name="Daum C."/>
            <person name="Floudas D."/>
            <person name="Sun H."/>
            <person name="Yadav J.S."/>
            <person name="Pangilinan J."/>
            <person name="Larsson K.H."/>
            <person name="Matsuura K."/>
            <person name="Barry K."/>
            <person name="Labutti K."/>
            <person name="Kuo R."/>
            <person name="Ohm R.A."/>
            <person name="Bhattacharya S.S."/>
            <person name="Shirouzu T."/>
            <person name="Yoshinaga Y."/>
            <person name="Martin F.M."/>
            <person name="Grigoriev I.V."/>
            <person name="Hibbett D.S."/>
        </authorList>
    </citation>
    <scope>NUCLEOTIDE SEQUENCE [LARGE SCALE GENOMIC DNA]</scope>
    <source>
        <strain evidence="2 3">HHB12029</strain>
    </source>
</reference>
<evidence type="ECO:0000313" key="3">
    <source>
        <dbReference type="Proteomes" id="UP000077266"/>
    </source>
</evidence>
<dbReference type="Proteomes" id="UP000077266">
    <property type="component" value="Unassembled WGS sequence"/>
</dbReference>
<dbReference type="OrthoDB" id="3027208at2759"/>
<dbReference type="InParanoid" id="A0A165HU59"/>
<keyword evidence="3" id="KW-1185">Reference proteome</keyword>
<name>A0A165HU59_EXIGL</name>
<gene>
    <name evidence="2" type="ORF">EXIGLDRAFT_836466</name>
</gene>
<evidence type="ECO:0000259" key="1">
    <source>
        <dbReference type="PROSITE" id="PS50097"/>
    </source>
</evidence>
<feature type="non-terminal residue" evidence="2">
    <location>
        <position position="91"/>
    </location>
</feature>
<accession>A0A165HU59</accession>
<dbReference type="Gene3D" id="3.30.710.10">
    <property type="entry name" value="Potassium Channel Kv1.1, Chain A"/>
    <property type="match status" value="1"/>
</dbReference>
<evidence type="ECO:0000313" key="2">
    <source>
        <dbReference type="EMBL" id="KZV92470.1"/>
    </source>
</evidence>
<dbReference type="CDD" id="cd18186">
    <property type="entry name" value="BTB_POZ_ZBTB_KLHL-like"/>
    <property type="match status" value="1"/>
</dbReference>
<sequence length="91" mass="10248">MDSEFSVAQDESFWYDDGDLVLQAETTQFKVHRFMLIRESEFFKAMLSLPATDGDKAIVEGTESAPLLVLDVTASSLAGLLRLIYLRWGEN</sequence>